<reference evidence="2" key="1">
    <citation type="journal article" date="2014" name="Nucleic Acids Res.">
        <title>The evolutionary dynamics of variant antigen genes in Babesia reveal a history of genomic innovation underlying host-parasite interaction.</title>
        <authorList>
            <person name="Jackson A.P."/>
            <person name="Otto T.D."/>
            <person name="Darby A."/>
            <person name="Ramaprasad A."/>
            <person name="Xia D."/>
            <person name="Echaide I.E."/>
            <person name="Farber M."/>
            <person name="Gahlot S."/>
            <person name="Gamble J."/>
            <person name="Gupta D."/>
            <person name="Gupta Y."/>
            <person name="Jackson L."/>
            <person name="Malandrin L."/>
            <person name="Malas T.B."/>
            <person name="Moussa E."/>
            <person name="Nair M."/>
            <person name="Reid A.J."/>
            <person name="Sanders M."/>
            <person name="Sharma J."/>
            <person name="Tracey A."/>
            <person name="Quail M.A."/>
            <person name="Weir W."/>
            <person name="Wastling J.M."/>
            <person name="Hall N."/>
            <person name="Willadsen P."/>
            <person name="Lingelbach K."/>
            <person name="Shiels B."/>
            <person name="Tait A."/>
            <person name="Berriman M."/>
            <person name="Allred D.R."/>
            <person name="Pain A."/>
        </authorList>
    </citation>
    <scope>NUCLEOTIDE SEQUENCE</scope>
    <source>
        <strain evidence="2">1802A</strain>
    </source>
</reference>
<reference evidence="2" key="2">
    <citation type="submission" date="2021-05" db="EMBL/GenBank/DDBJ databases">
        <authorList>
            <person name="Pain A."/>
        </authorList>
    </citation>
    <scope>NUCLEOTIDE SEQUENCE</scope>
    <source>
        <strain evidence="2">1802A</strain>
    </source>
</reference>
<sequence>MAILRAREQIIARSVRHENRVRRIGIRVHKRFRSWTQQRTRKFWMPLKVSLHAPTELMDGWLVSAAVQKAATIRKHDVALWHSFAQRVLELAPTLTSQQIGYIYYGFGKSRFLNYNFYQELGQRIEPALNGLTSSSLMCLVWALNRLQIRNVPLLSKKIDEIRVTDLIKICNGLAKLDMCSPSYKQAISEKMVERLETIYAQDFRNVINPITFVNLYDERTQKYIVERFSRTFICARPQYLQQALSTAVAMRVIHSRVWLELDKSVRNFYTRLSLRKIHQPLHKPSAFHWDVSNSLAQLGIAHRNTFYWGCYWIDIGEVEERTNCWFVDGPCCFYTGTTEYTSKIKLQHRFGNHALTFICCRMLESLGWNVRRVPWFKWVDVMDSTEDKLAYISDLRKAATSGEFLTNVDKLEYIEIKRKLEKIRKRFDSL</sequence>
<dbReference type="InterPro" id="IPR013584">
    <property type="entry name" value="RAP"/>
</dbReference>
<dbReference type="SMART" id="SM00952">
    <property type="entry name" value="RAP"/>
    <property type="match status" value="1"/>
</dbReference>
<proteinExistence type="predicted"/>
<evidence type="ECO:0000313" key="3">
    <source>
        <dbReference type="Proteomes" id="UP001195914"/>
    </source>
</evidence>
<dbReference type="PROSITE" id="PS51286">
    <property type="entry name" value="RAP"/>
    <property type="match status" value="1"/>
</dbReference>
<comment type="caution">
    <text evidence="2">The sequence shown here is derived from an EMBL/GenBank/DDBJ whole genome shotgun (WGS) entry which is preliminary data.</text>
</comment>
<dbReference type="Proteomes" id="UP001195914">
    <property type="component" value="Unassembled WGS sequence"/>
</dbReference>
<feature type="domain" description="RAP" evidence="1">
    <location>
        <begin position="324"/>
        <end position="395"/>
    </location>
</feature>
<gene>
    <name evidence="2" type="ORF">X943_000796</name>
</gene>
<name>A0AAD9LKC7_BABDI</name>
<dbReference type="Pfam" id="PF08373">
    <property type="entry name" value="RAP"/>
    <property type="match status" value="1"/>
</dbReference>
<keyword evidence="3" id="KW-1185">Reference proteome</keyword>
<organism evidence="2 3">
    <name type="scientific">Babesia divergens</name>
    <dbReference type="NCBI Taxonomy" id="32595"/>
    <lineage>
        <taxon>Eukaryota</taxon>
        <taxon>Sar</taxon>
        <taxon>Alveolata</taxon>
        <taxon>Apicomplexa</taxon>
        <taxon>Aconoidasida</taxon>
        <taxon>Piroplasmida</taxon>
        <taxon>Babesiidae</taxon>
        <taxon>Babesia</taxon>
    </lineage>
</organism>
<accession>A0AAD9LKC7</accession>
<dbReference type="AlphaFoldDB" id="A0AAD9LKC7"/>
<protein>
    <submittedName>
        <fullName evidence="2">Secretory protein</fullName>
    </submittedName>
</protein>
<evidence type="ECO:0000259" key="1">
    <source>
        <dbReference type="PROSITE" id="PS51286"/>
    </source>
</evidence>
<evidence type="ECO:0000313" key="2">
    <source>
        <dbReference type="EMBL" id="KAK1939531.1"/>
    </source>
</evidence>
<dbReference type="EMBL" id="JAHBMH010000007">
    <property type="protein sequence ID" value="KAK1939531.1"/>
    <property type="molecule type" value="Genomic_DNA"/>
</dbReference>